<evidence type="ECO:0000313" key="2">
    <source>
        <dbReference type="EMBL" id="RKP47619.1"/>
    </source>
</evidence>
<comment type="caution">
    <text evidence="2">The sequence shown here is derived from an EMBL/GenBank/DDBJ whole genome shotgun (WGS) entry which is preliminary data.</text>
</comment>
<accession>A0A494XHH9</accession>
<name>A0A494XHH9_9BURK</name>
<keyword evidence="1" id="KW-1133">Transmembrane helix</keyword>
<feature type="transmembrane region" description="Helical" evidence="1">
    <location>
        <begin position="66"/>
        <end position="83"/>
    </location>
</feature>
<dbReference type="EMBL" id="RBZV01000005">
    <property type="protein sequence ID" value="RKP47619.1"/>
    <property type="molecule type" value="Genomic_DNA"/>
</dbReference>
<keyword evidence="1" id="KW-0472">Membrane</keyword>
<dbReference type="RefSeq" id="WP_121278563.1">
    <property type="nucleotide sequence ID" value="NZ_RBZV01000005.1"/>
</dbReference>
<dbReference type="Proteomes" id="UP000280434">
    <property type="component" value="Unassembled WGS sequence"/>
</dbReference>
<dbReference type="InterPro" id="IPR045629">
    <property type="entry name" value="DUF6232"/>
</dbReference>
<gene>
    <name evidence="2" type="ORF">D7S89_15460</name>
</gene>
<feature type="transmembrane region" description="Helical" evidence="1">
    <location>
        <begin position="42"/>
        <end position="60"/>
    </location>
</feature>
<protein>
    <recommendedName>
        <fullName evidence="4">QacE</fullName>
    </recommendedName>
</protein>
<dbReference type="OrthoDB" id="9035576at2"/>
<keyword evidence="3" id="KW-1185">Reference proteome</keyword>
<keyword evidence="1" id="KW-0812">Transmembrane</keyword>
<reference evidence="2 3" key="1">
    <citation type="submission" date="2018-10" db="EMBL/GenBank/DDBJ databases">
        <title>Paraburkholderia sp. 7MK8-2, isolated from soil.</title>
        <authorList>
            <person name="Gao Z.-H."/>
            <person name="Qiu L.-H."/>
        </authorList>
    </citation>
    <scope>NUCLEOTIDE SEQUENCE [LARGE SCALE GENOMIC DNA]</scope>
    <source>
        <strain evidence="2 3">7MK8-2</strain>
    </source>
</reference>
<evidence type="ECO:0000313" key="3">
    <source>
        <dbReference type="Proteomes" id="UP000280434"/>
    </source>
</evidence>
<evidence type="ECO:0008006" key="4">
    <source>
        <dbReference type="Google" id="ProtNLM"/>
    </source>
</evidence>
<sequence length="131" mass="13813">MENTFNERGVTITRNGLSAGGQIFSLREIRGLRTVTIQKNKVVPLCLSLGGLALAITGGVMRSGAALTLGVMLVVVGGLAWLTQDVTHRLMIGTPTGEREAISSTDLDFVKRVEQAVQRACEANSTSSAAL</sequence>
<organism evidence="2 3">
    <name type="scientific">Trinickia fusca</name>
    <dbReference type="NCBI Taxonomy" id="2419777"/>
    <lineage>
        <taxon>Bacteria</taxon>
        <taxon>Pseudomonadati</taxon>
        <taxon>Pseudomonadota</taxon>
        <taxon>Betaproteobacteria</taxon>
        <taxon>Burkholderiales</taxon>
        <taxon>Burkholderiaceae</taxon>
        <taxon>Trinickia</taxon>
    </lineage>
</organism>
<dbReference type="AlphaFoldDB" id="A0A494XHH9"/>
<dbReference type="Pfam" id="PF19744">
    <property type="entry name" value="DUF6232"/>
    <property type="match status" value="1"/>
</dbReference>
<evidence type="ECO:0000256" key="1">
    <source>
        <dbReference type="SAM" id="Phobius"/>
    </source>
</evidence>
<proteinExistence type="predicted"/>